<evidence type="ECO:0000256" key="1">
    <source>
        <dbReference type="SAM" id="MobiDB-lite"/>
    </source>
</evidence>
<organism evidence="2 3">
    <name type="scientific">Sporosarcina ureae</name>
    <dbReference type="NCBI Taxonomy" id="1571"/>
    <lineage>
        <taxon>Bacteria</taxon>
        <taxon>Bacillati</taxon>
        <taxon>Bacillota</taxon>
        <taxon>Bacilli</taxon>
        <taxon>Bacillales</taxon>
        <taxon>Caryophanaceae</taxon>
        <taxon>Sporosarcina</taxon>
    </lineage>
</organism>
<evidence type="ECO:0000313" key="3">
    <source>
        <dbReference type="Proteomes" id="UP000192486"/>
    </source>
</evidence>
<sequence>MQGSQGFPGMQWFPSLPGFPSSPSFPQQPNFPGQQPGRPGYPSSPNQGGQAAAPNSPPPNQIPSYPEFQAFAVDPGAISGCLYRFTYVWTSRRNGFWFYPTFVGRQSVAGFQWNPRRFRWEYIGIDLQRIDQFRCV</sequence>
<accession>A0ABM6JZU2</accession>
<dbReference type="Proteomes" id="UP000192486">
    <property type="component" value="Chromosome"/>
</dbReference>
<gene>
    <name evidence="2" type="ORF">SporoS204_04760</name>
</gene>
<keyword evidence="3" id="KW-1185">Reference proteome</keyword>
<evidence type="ECO:0000313" key="2">
    <source>
        <dbReference type="EMBL" id="ARF15667.1"/>
    </source>
</evidence>
<name>A0ABM6JZU2_SPOUR</name>
<evidence type="ECO:0008006" key="4">
    <source>
        <dbReference type="Google" id="ProtNLM"/>
    </source>
</evidence>
<protein>
    <recommendedName>
        <fullName evidence="4">Transporter</fullName>
    </recommendedName>
</protein>
<reference evidence="2 3" key="1">
    <citation type="submission" date="2016-04" db="EMBL/GenBank/DDBJ databases">
        <title>Comparative Genomics and Epigenetics of Sporosarcina ureae.</title>
        <authorList>
            <person name="Oliver A.S."/>
            <person name="Cooper K.K."/>
        </authorList>
    </citation>
    <scope>NUCLEOTIDE SEQUENCE [LARGE SCALE GENOMIC DNA]</scope>
    <source>
        <strain evidence="2 3">S204</strain>
    </source>
</reference>
<proteinExistence type="predicted"/>
<feature type="compositionally biased region" description="Low complexity" evidence="1">
    <location>
        <begin position="13"/>
        <end position="40"/>
    </location>
</feature>
<dbReference type="EMBL" id="CP015108">
    <property type="protein sequence ID" value="ARF15667.1"/>
    <property type="molecule type" value="Genomic_DNA"/>
</dbReference>
<feature type="region of interest" description="Disordered" evidence="1">
    <location>
        <begin position="1"/>
        <end position="66"/>
    </location>
</feature>